<dbReference type="EMBL" id="AAFW02000145">
    <property type="protein sequence ID" value="EDN60823.1"/>
    <property type="molecule type" value="Genomic_DNA"/>
</dbReference>
<dbReference type="Proteomes" id="UP000007060">
    <property type="component" value="Unassembled WGS sequence"/>
</dbReference>
<keyword evidence="1" id="KW-0812">Transmembrane</keyword>
<reference evidence="2 3" key="1">
    <citation type="journal article" date="2007" name="Proc. Natl. Acad. Sci. U.S.A.">
        <title>Genome sequencing and comparative analysis of Saccharomyces cerevisiae strain YJM789.</title>
        <authorList>
            <person name="Wei W."/>
            <person name="McCusker J.H."/>
            <person name="Hyman R.W."/>
            <person name="Jones T."/>
            <person name="Ning Y."/>
            <person name="Cao Z."/>
            <person name="Gu Z."/>
            <person name="Bruno D."/>
            <person name="Miranda M."/>
            <person name="Nguyen M."/>
            <person name="Wilhelmy J."/>
            <person name="Komp C."/>
            <person name="Tamse R."/>
            <person name="Wang X."/>
            <person name="Jia P."/>
            <person name="Luedi P."/>
            <person name="Oefner P.J."/>
            <person name="David L."/>
            <person name="Dietrich F.S."/>
            <person name="Li Y."/>
            <person name="Davis R.W."/>
            <person name="Steinmetz L.M."/>
        </authorList>
    </citation>
    <scope>NUCLEOTIDE SEQUENCE [LARGE SCALE GENOMIC DNA]</scope>
    <source>
        <strain evidence="2 3">YJM789</strain>
    </source>
</reference>
<keyword evidence="1" id="KW-1133">Transmembrane helix</keyword>
<dbReference type="OrthoDB" id="10381298at2759"/>
<name>A6ZZ93_YEAS7</name>
<organism evidence="2 3">
    <name type="scientific">Saccharomyces cerevisiae (strain YJM789)</name>
    <name type="common">Baker's yeast</name>
    <dbReference type="NCBI Taxonomy" id="307796"/>
    <lineage>
        <taxon>Eukaryota</taxon>
        <taxon>Fungi</taxon>
        <taxon>Dikarya</taxon>
        <taxon>Ascomycota</taxon>
        <taxon>Saccharomycotina</taxon>
        <taxon>Saccharomycetes</taxon>
        <taxon>Saccharomycetales</taxon>
        <taxon>Saccharomycetaceae</taxon>
        <taxon>Saccharomyces</taxon>
    </lineage>
</organism>
<evidence type="ECO:0000313" key="2">
    <source>
        <dbReference type="EMBL" id="EDN60823.1"/>
    </source>
</evidence>
<sequence length="129" mass="15842">MICYFLVVTINFLKEKTTICHYFVNIFSLFLFLYVFVFVFVFIFVYFFYVILFYRFCSLFTYFPANSIWYYLSIINIFFPLCFFLYENFTGRNRRKCSLFCLTLIKITYTSPNHGFMVTGKEKFEKLRD</sequence>
<comment type="caution">
    <text evidence="2">The sequence shown here is derived from an EMBL/GenBank/DDBJ whole genome shotgun (WGS) entry which is preliminary data.</text>
</comment>
<dbReference type="AlphaFoldDB" id="A6ZZ93"/>
<proteinExistence type="predicted"/>
<protein>
    <submittedName>
        <fullName evidence="2">Stationary phase protein</fullName>
    </submittedName>
</protein>
<dbReference type="HOGENOM" id="CLU_1972185_0_0_1"/>
<feature type="transmembrane region" description="Helical" evidence="1">
    <location>
        <begin position="22"/>
        <end position="48"/>
    </location>
</feature>
<feature type="transmembrane region" description="Helical" evidence="1">
    <location>
        <begin position="68"/>
        <end position="86"/>
    </location>
</feature>
<keyword evidence="1" id="KW-0472">Membrane</keyword>
<gene>
    <name evidence="2" type="primary">SPG3</name>
    <name evidence="2" type="ORF">SCY_1382</name>
</gene>
<evidence type="ECO:0000313" key="3">
    <source>
        <dbReference type="Proteomes" id="UP000007060"/>
    </source>
</evidence>
<accession>A6ZZ93</accession>
<evidence type="ECO:0000256" key="1">
    <source>
        <dbReference type="SAM" id="Phobius"/>
    </source>
</evidence>